<dbReference type="AlphaFoldDB" id="A0A158E4Z7"/>
<gene>
    <name evidence="2" type="ORF">AWB80_08246</name>
</gene>
<sequence length="73" mass="8078">MKVAFRSVFKYRANRVVPVTPSTIRSTDPRSAYGTLPSKVEDDSSLLGASVIEDRQGHTQPEVRRLLDSADVC</sequence>
<reference evidence="2" key="1">
    <citation type="submission" date="2016-01" db="EMBL/GenBank/DDBJ databases">
        <authorList>
            <person name="Peeters C."/>
        </authorList>
    </citation>
    <scope>NUCLEOTIDE SEQUENCE [LARGE SCALE GENOMIC DNA]</scope>
    <source>
        <strain evidence="2">LMG 29323</strain>
    </source>
</reference>
<name>A0A158E4Z7_9BURK</name>
<proteinExistence type="predicted"/>
<evidence type="ECO:0000313" key="3">
    <source>
        <dbReference type="Proteomes" id="UP000054911"/>
    </source>
</evidence>
<keyword evidence="3" id="KW-1185">Reference proteome</keyword>
<evidence type="ECO:0000256" key="1">
    <source>
        <dbReference type="SAM" id="MobiDB-lite"/>
    </source>
</evidence>
<dbReference type="EMBL" id="FCOE02000072">
    <property type="protein sequence ID" value="SAL01961.1"/>
    <property type="molecule type" value="Genomic_DNA"/>
</dbReference>
<organism evidence="2 3">
    <name type="scientific">Caballeronia pedi</name>
    <dbReference type="NCBI Taxonomy" id="1777141"/>
    <lineage>
        <taxon>Bacteria</taxon>
        <taxon>Pseudomonadati</taxon>
        <taxon>Pseudomonadota</taxon>
        <taxon>Betaproteobacteria</taxon>
        <taxon>Burkholderiales</taxon>
        <taxon>Burkholderiaceae</taxon>
        <taxon>Caballeronia</taxon>
    </lineage>
</organism>
<comment type="caution">
    <text evidence="2">The sequence shown here is derived from an EMBL/GenBank/DDBJ whole genome shotgun (WGS) entry which is preliminary data.</text>
</comment>
<evidence type="ECO:0000313" key="2">
    <source>
        <dbReference type="EMBL" id="SAL01961.1"/>
    </source>
</evidence>
<protein>
    <submittedName>
        <fullName evidence="2">Uncharacterized protein</fullName>
    </submittedName>
</protein>
<accession>A0A158E4Z7</accession>
<feature type="region of interest" description="Disordered" evidence="1">
    <location>
        <begin position="52"/>
        <end position="73"/>
    </location>
</feature>
<dbReference type="Proteomes" id="UP000054911">
    <property type="component" value="Unassembled WGS sequence"/>
</dbReference>